<evidence type="ECO:0000313" key="3">
    <source>
        <dbReference type="EMBL" id="NYI06929.1"/>
    </source>
</evidence>
<keyword evidence="2" id="KW-0472">Membrane</keyword>
<sequence length="362" mass="38342">MNATPRRRPETVEREELGRLLPAPADPELPPDRHRLLKEHLMQEINQDRAATAAASRRPRRLATLALAPLVAAAAVAGVLVTGGVSPLGGNAPGPSVTVGAENSNGAVELLDRIALAAAEQPAVEVRDDQFVYIASLGSGSVHEDGQVTVPEPRSREVWDSVNSSQEGLLIEEDGTRYPLDTRDTSGIMVCTRSPEGDVCRHPDPEELLGPGLNSPDYRYLESLPTDPEELLALIYQGNEGNGTTPGDKAFSTIGDLLRDTLAPPGLSAALYQAAAQIPGVERIDDVEDAAGRSGVAVARVEDSGNVRVEWIFDEETLEFLGERQIALTDSFGVPAGTVISSNAILTRAVVDEAGEVPAEAS</sequence>
<dbReference type="Proteomes" id="UP000567795">
    <property type="component" value="Unassembled WGS sequence"/>
</dbReference>
<proteinExistence type="predicted"/>
<dbReference type="NCBIfam" id="NF038083">
    <property type="entry name" value="CU044_5270_fam"/>
    <property type="match status" value="1"/>
</dbReference>
<dbReference type="RefSeq" id="WP_179815435.1">
    <property type="nucleotide sequence ID" value="NZ_JACBZD010000001.1"/>
</dbReference>
<dbReference type="InterPro" id="IPR047789">
    <property type="entry name" value="CU044_5270-like"/>
</dbReference>
<accession>A0A852ZXL3</accession>
<evidence type="ECO:0000256" key="1">
    <source>
        <dbReference type="SAM" id="MobiDB-lite"/>
    </source>
</evidence>
<name>A0A852ZXL3_9ACTN</name>
<gene>
    <name evidence="3" type="ORF">FHU37_003872</name>
</gene>
<dbReference type="AlphaFoldDB" id="A0A852ZXL3"/>
<evidence type="ECO:0000256" key="2">
    <source>
        <dbReference type="SAM" id="Phobius"/>
    </source>
</evidence>
<organism evidence="3 4">
    <name type="scientific">Allostreptomyces psammosilenae</name>
    <dbReference type="NCBI Taxonomy" id="1892865"/>
    <lineage>
        <taxon>Bacteria</taxon>
        <taxon>Bacillati</taxon>
        <taxon>Actinomycetota</taxon>
        <taxon>Actinomycetes</taxon>
        <taxon>Kitasatosporales</taxon>
        <taxon>Streptomycetaceae</taxon>
        <taxon>Allostreptomyces</taxon>
    </lineage>
</organism>
<reference evidence="3 4" key="1">
    <citation type="submission" date="2020-07" db="EMBL/GenBank/DDBJ databases">
        <title>Sequencing the genomes of 1000 actinobacteria strains.</title>
        <authorList>
            <person name="Klenk H.-P."/>
        </authorList>
    </citation>
    <scope>NUCLEOTIDE SEQUENCE [LARGE SCALE GENOMIC DNA]</scope>
    <source>
        <strain evidence="3 4">DSM 42178</strain>
    </source>
</reference>
<dbReference type="EMBL" id="JACBZD010000001">
    <property type="protein sequence ID" value="NYI06929.1"/>
    <property type="molecule type" value="Genomic_DNA"/>
</dbReference>
<evidence type="ECO:0008006" key="5">
    <source>
        <dbReference type="Google" id="ProtNLM"/>
    </source>
</evidence>
<evidence type="ECO:0000313" key="4">
    <source>
        <dbReference type="Proteomes" id="UP000567795"/>
    </source>
</evidence>
<comment type="caution">
    <text evidence="3">The sequence shown here is derived from an EMBL/GenBank/DDBJ whole genome shotgun (WGS) entry which is preliminary data.</text>
</comment>
<feature type="transmembrane region" description="Helical" evidence="2">
    <location>
        <begin position="62"/>
        <end position="85"/>
    </location>
</feature>
<protein>
    <recommendedName>
        <fullName evidence="5">CU044_5270 family protein</fullName>
    </recommendedName>
</protein>
<feature type="compositionally biased region" description="Basic and acidic residues" evidence="1">
    <location>
        <begin position="7"/>
        <end position="18"/>
    </location>
</feature>
<keyword evidence="4" id="KW-1185">Reference proteome</keyword>
<keyword evidence="2" id="KW-0812">Transmembrane</keyword>
<keyword evidence="2" id="KW-1133">Transmembrane helix</keyword>
<feature type="region of interest" description="Disordered" evidence="1">
    <location>
        <begin position="1"/>
        <end position="32"/>
    </location>
</feature>